<dbReference type="EMBL" id="DXEX01000166">
    <property type="protein sequence ID" value="HIX59568.1"/>
    <property type="molecule type" value="Genomic_DNA"/>
</dbReference>
<proteinExistence type="predicted"/>
<dbReference type="AlphaFoldDB" id="A0A9D1WIA4"/>
<feature type="non-terminal residue" evidence="1">
    <location>
        <position position="113"/>
    </location>
</feature>
<gene>
    <name evidence="1" type="ORF">IAA45_07635</name>
</gene>
<comment type="caution">
    <text evidence="1">The sequence shown here is derived from an EMBL/GenBank/DDBJ whole genome shotgun (WGS) entry which is preliminary data.</text>
</comment>
<name>A0A9D1WIA4_9FIRM</name>
<evidence type="ECO:0000313" key="1">
    <source>
        <dbReference type="EMBL" id="HIX59568.1"/>
    </source>
</evidence>
<evidence type="ECO:0000313" key="2">
    <source>
        <dbReference type="Proteomes" id="UP000886817"/>
    </source>
</evidence>
<accession>A0A9D1WIA4</accession>
<reference evidence="1" key="1">
    <citation type="journal article" date="2021" name="PeerJ">
        <title>Extensive microbial diversity within the chicken gut microbiome revealed by metagenomics and culture.</title>
        <authorList>
            <person name="Gilroy R."/>
            <person name="Ravi A."/>
            <person name="Getino M."/>
            <person name="Pursley I."/>
            <person name="Horton D.L."/>
            <person name="Alikhan N.F."/>
            <person name="Baker D."/>
            <person name="Gharbi K."/>
            <person name="Hall N."/>
            <person name="Watson M."/>
            <person name="Adriaenssens E.M."/>
            <person name="Foster-Nyarko E."/>
            <person name="Jarju S."/>
            <person name="Secka A."/>
            <person name="Antonio M."/>
            <person name="Oren A."/>
            <person name="Chaudhuri R.R."/>
            <person name="La Ragione R."/>
            <person name="Hildebrand F."/>
            <person name="Pallen M.J."/>
        </authorList>
    </citation>
    <scope>NUCLEOTIDE SEQUENCE</scope>
    <source>
        <strain evidence="1">ChiSjej1B19-8411</strain>
    </source>
</reference>
<protein>
    <submittedName>
        <fullName evidence="1">Uncharacterized protein</fullName>
    </submittedName>
</protein>
<organism evidence="1 2">
    <name type="scientific">Candidatus Blautia gallistercoris</name>
    <dbReference type="NCBI Taxonomy" id="2838490"/>
    <lineage>
        <taxon>Bacteria</taxon>
        <taxon>Bacillati</taxon>
        <taxon>Bacillota</taxon>
        <taxon>Clostridia</taxon>
        <taxon>Lachnospirales</taxon>
        <taxon>Lachnospiraceae</taxon>
        <taxon>Blautia</taxon>
    </lineage>
</organism>
<reference evidence="1" key="2">
    <citation type="submission" date="2021-04" db="EMBL/GenBank/DDBJ databases">
        <authorList>
            <person name="Gilroy R."/>
        </authorList>
    </citation>
    <scope>NUCLEOTIDE SEQUENCE</scope>
    <source>
        <strain evidence="1">ChiSjej1B19-8411</strain>
    </source>
</reference>
<dbReference type="Proteomes" id="UP000886817">
    <property type="component" value="Unassembled WGS sequence"/>
</dbReference>
<sequence>MENRKRPQILPGGTGRLGVEKTEDGCRFTAVFPEKEEAALLLYYKGKSTPCEEISMPYQPWNGRVRSVLLKNFQADRYEYNYLVNGQICQDPRAGFLVGRRQFGEEWPQDPHQ</sequence>